<evidence type="ECO:0000313" key="2">
    <source>
        <dbReference type="Proteomes" id="UP000284706"/>
    </source>
</evidence>
<gene>
    <name evidence="1" type="ORF">CVT26_005782</name>
</gene>
<organism evidence="1 2">
    <name type="scientific">Gymnopilus dilepis</name>
    <dbReference type="NCBI Taxonomy" id="231916"/>
    <lineage>
        <taxon>Eukaryota</taxon>
        <taxon>Fungi</taxon>
        <taxon>Dikarya</taxon>
        <taxon>Basidiomycota</taxon>
        <taxon>Agaricomycotina</taxon>
        <taxon>Agaricomycetes</taxon>
        <taxon>Agaricomycetidae</taxon>
        <taxon>Agaricales</taxon>
        <taxon>Agaricineae</taxon>
        <taxon>Hymenogastraceae</taxon>
        <taxon>Gymnopilus</taxon>
    </lineage>
</organism>
<dbReference type="AlphaFoldDB" id="A0A409VPG5"/>
<accession>A0A409VPG5</accession>
<keyword evidence="2" id="KW-1185">Reference proteome</keyword>
<dbReference type="Proteomes" id="UP000284706">
    <property type="component" value="Unassembled WGS sequence"/>
</dbReference>
<name>A0A409VPG5_9AGAR</name>
<sequence length="59" mass="6495">MRHFADVSSIHKHGSVSFDALSALALKNPEQGFLVSLSAPTDDLGTDEAIEYRHVDLER</sequence>
<dbReference type="InParanoid" id="A0A409VPG5"/>
<proteinExistence type="predicted"/>
<evidence type="ECO:0000313" key="1">
    <source>
        <dbReference type="EMBL" id="PPQ68175.1"/>
    </source>
</evidence>
<protein>
    <submittedName>
        <fullName evidence="1">Uncharacterized protein</fullName>
    </submittedName>
</protein>
<comment type="caution">
    <text evidence="1">The sequence shown here is derived from an EMBL/GenBank/DDBJ whole genome shotgun (WGS) entry which is preliminary data.</text>
</comment>
<reference evidence="1 2" key="1">
    <citation type="journal article" date="2018" name="Evol. Lett.">
        <title>Horizontal gene cluster transfer increased hallucinogenic mushroom diversity.</title>
        <authorList>
            <person name="Reynolds H.T."/>
            <person name="Vijayakumar V."/>
            <person name="Gluck-Thaler E."/>
            <person name="Korotkin H.B."/>
            <person name="Matheny P.B."/>
            <person name="Slot J.C."/>
        </authorList>
    </citation>
    <scope>NUCLEOTIDE SEQUENCE [LARGE SCALE GENOMIC DNA]</scope>
    <source>
        <strain evidence="1 2">SRW20</strain>
    </source>
</reference>
<dbReference type="EMBL" id="NHYE01005601">
    <property type="protein sequence ID" value="PPQ68175.1"/>
    <property type="molecule type" value="Genomic_DNA"/>
</dbReference>